<evidence type="ECO:0000313" key="4">
    <source>
        <dbReference type="EMBL" id="QHC01031.1"/>
    </source>
</evidence>
<dbReference type="OrthoDB" id="9802525at2"/>
<dbReference type="AlphaFoldDB" id="A0A7L4YP23"/>
<name>A0A7L4YP23_9ACTN</name>
<keyword evidence="2 4" id="KW-0808">Transferase</keyword>
<dbReference type="GO" id="GO:0016758">
    <property type="term" value="F:hexosyltransferase activity"/>
    <property type="evidence" value="ECO:0007669"/>
    <property type="project" value="TreeGrafter"/>
</dbReference>
<feature type="domain" description="Glycosyltransferase subfamily 4-like N-terminal" evidence="3">
    <location>
        <begin position="14"/>
        <end position="179"/>
    </location>
</feature>
<accession>A0A7L4YP23</accession>
<evidence type="ECO:0000313" key="5">
    <source>
        <dbReference type="Proteomes" id="UP000463857"/>
    </source>
</evidence>
<dbReference type="PANTHER" id="PTHR45947">
    <property type="entry name" value="SULFOQUINOVOSYL TRANSFERASE SQD2"/>
    <property type="match status" value="1"/>
</dbReference>
<keyword evidence="5" id="KW-1185">Reference proteome</keyword>
<reference evidence="4 5" key="1">
    <citation type="journal article" date="2018" name="Int. J. Syst. Evol. Microbiol.">
        <title>Epidermidibacterium keratini gen. nov., sp. nov., a member of the family Sporichthyaceae, isolated from keratin epidermis.</title>
        <authorList>
            <person name="Lee D.G."/>
            <person name="Trujillo M.E."/>
            <person name="Kang S."/>
            <person name="Nam J.J."/>
            <person name="Kim Y.J."/>
        </authorList>
    </citation>
    <scope>NUCLEOTIDE SEQUENCE [LARGE SCALE GENOMIC DNA]</scope>
    <source>
        <strain evidence="4 5">EPI-7</strain>
    </source>
</reference>
<sequence>MKILVITESWPPAVNGVATSSVRVVRELTDAGHDTRVIAPVPESADSQVFEAKWMRVGPTQEYTVGRLGASAIDMMRDWRPDLVHIASPLSVGFSGLRAAQRLAIPTVAAYMTDFRAFSAQTLRRVPGHVRVANLFARTQRMLHSMATINVACSRYALDTLREWQSPAPREWVRAIDTQRFAPWRRTERVDSAPSDRTIRIGYAGRLAPEKELPMLAALRDLPSTSLTIIGDGPSRPKLESLLPEATFTGKLHGDEYAEAVSSLDIFVHPGRGETLSQVVLEALSSGVPCVVPDAGSGSTELVQPGISGGHFVGGSQQSLRSAVERLIAEPGKRPADISATVAHRTWQTSMDSLLSSYDEALRGA</sequence>
<dbReference type="EMBL" id="CP047156">
    <property type="protein sequence ID" value="QHC01031.1"/>
    <property type="molecule type" value="Genomic_DNA"/>
</dbReference>
<dbReference type="FunCoup" id="A0A7L4YP23">
    <property type="interactions" value="10"/>
</dbReference>
<dbReference type="InterPro" id="IPR028098">
    <property type="entry name" value="Glyco_trans_4-like_N"/>
</dbReference>
<dbReference type="RefSeq" id="WP_159546101.1">
    <property type="nucleotide sequence ID" value="NZ_CP047156.1"/>
</dbReference>
<evidence type="ECO:0000256" key="2">
    <source>
        <dbReference type="ARBA" id="ARBA00022679"/>
    </source>
</evidence>
<evidence type="ECO:0000256" key="1">
    <source>
        <dbReference type="ARBA" id="ARBA00022676"/>
    </source>
</evidence>
<dbReference type="SUPFAM" id="SSF53756">
    <property type="entry name" value="UDP-Glycosyltransferase/glycogen phosphorylase"/>
    <property type="match status" value="1"/>
</dbReference>
<keyword evidence="1" id="KW-0328">Glycosyltransferase</keyword>
<organism evidence="4 5">
    <name type="scientific">Epidermidibacterium keratini</name>
    <dbReference type="NCBI Taxonomy" id="1891644"/>
    <lineage>
        <taxon>Bacteria</taxon>
        <taxon>Bacillati</taxon>
        <taxon>Actinomycetota</taxon>
        <taxon>Actinomycetes</taxon>
        <taxon>Sporichthyales</taxon>
        <taxon>Sporichthyaceae</taxon>
        <taxon>Epidermidibacterium</taxon>
    </lineage>
</organism>
<dbReference type="InterPro" id="IPR050194">
    <property type="entry name" value="Glycosyltransferase_grp1"/>
</dbReference>
<dbReference type="PANTHER" id="PTHR45947:SF3">
    <property type="entry name" value="SULFOQUINOVOSYL TRANSFERASE SQD2"/>
    <property type="match status" value="1"/>
</dbReference>
<dbReference type="KEGG" id="eke:EK0264_12520"/>
<gene>
    <name evidence="4" type="ORF">EK0264_12520</name>
</gene>
<dbReference type="Proteomes" id="UP000463857">
    <property type="component" value="Chromosome"/>
</dbReference>
<proteinExistence type="predicted"/>
<dbReference type="Gene3D" id="3.40.50.2000">
    <property type="entry name" value="Glycogen Phosphorylase B"/>
    <property type="match status" value="2"/>
</dbReference>
<dbReference type="InParanoid" id="A0A7L4YP23"/>
<dbReference type="Pfam" id="PF13439">
    <property type="entry name" value="Glyco_transf_4"/>
    <property type="match status" value="1"/>
</dbReference>
<dbReference type="GO" id="GO:1901137">
    <property type="term" value="P:carbohydrate derivative biosynthetic process"/>
    <property type="evidence" value="ECO:0007669"/>
    <property type="project" value="UniProtKB-ARBA"/>
</dbReference>
<evidence type="ECO:0000259" key="3">
    <source>
        <dbReference type="Pfam" id="PF13439"/>
    </source>
</evidence>
<dbReference type="Pfam" id="PF13692">
    <property type="entry name" value="Glyco_trans_1_4"/>
    <property type="match status" value="1"/>
</dbReference>
<protein>
    <submittedName>
        <fullName evidence="4">Glycosyltransferase</fullName>
    </submittedName>
</protein>